<gene>
    <name evidence="2" type="ORF">CAC02_09765</name>
</gene>
<dbReference type="Proteomes" id="UP000253215">
    <property type="component" value="Unassembled WGS sequence"/>
</dbReference>
<dbReference type="EMBL" id="NETH01000064">
    <property type="protein sequence ID" value="RCW16213.1"/>
    <property type="molecule type" value="Genomic_DNA"/>
</dbReference>
<sequence>MTGSSHFASQNCDQSSQLCGGGTTNYDYWDSVPLPQNLRMADFINILAIFTTAGSIAFVFALLTNNSKIN</sequence>
<keyword evidence="1" id="KW-1133">Transmembrane helix</keyword>
<keyword evidence="1" id="KW-0472">Membrane</keyword>
<protein>
    <submittedName>
        <fullName evidence="2">Uncharacterized protein</fullName>
    </submittedName>
</protein>
<evidence type="ECO:0000256" key="1">
    <source>
        <dbReference type="SAM" id="Phobius"/>
    </source>
</evidence>
<name>A0A368UCH5_9STRE</name>
<keyword evidence="1" id="KW-0812">Transmembrane</keyword>
<evidence type="ECO:0000313" key="3">
    <source>
        <dbReference type="Proteomes" id="UP000253215"/>
    </source>
</evidence>
<proteinExistence type="predicted"/>
<reference evidence="2 3" key="1">
    <citation type="journal article" date="2018" name="Sci. Rep.">
        <title>Network-guided genomic and metagenomic analysis of the faecal microbiota of the critically endangered kakapo.</title>
        <authorList>
            <person name="Waite D.W."/>
            <person name="Dsouza M."/>
            <person name="Sekiguchi Y."/>
            <person name="Hugenholtz P."/>
            <person name="Taylor M.W."/>
        </authorList>
    </citation>
    <scope>NUCLEOTIDE SEQUENCE [LARGE SCALE GENOMIC DNA]</scope>
    <source>
        <strain evidence="2 3">BI02</strain>
    </source>
</reference>
<accession>A0A368UCH5</accession>
<feature type="transmembrane region" description="Helical" evidence="1">
    <location>
        <begin position="43"/>
        <end position="63"/>
    </location>
</feature>
<comment type="caution">
    <text evidence="2">The sequence shown here is derived from an EMBL/GenBank/DDBJ whole genome shotgun (WGS) entry which is preliminary data.</text>
</comment>
<evidence type="ECO:0000313" key="2">
    <source>
        <dbReference type="EMBL" id="RCW16213.1"/>
    </source>
</evidence>
<organism evidence="2 3">
    <name type="scientific">Streptococcus gallolyticus</name>
    <dbReference type="NCBI Taxonomy" id="315405"/>
    <lineage>
        <taxon>Bacteria</taxon>
        <taxon>Bacillati</taxon>
        <taxon>Bacillota</taxon>
        <taxon>Bacilli</taxon>
        <taxon>Lactobacillales</taxon>
        <taxon>Streptococcaceae</taxon>
        <taxon>Streptococcus</taxon>
    </lineage>
</organism>
<dbReference type="AlphaFoldDB" id="A0A368UCH5"/>